<name>A0A6G0I0X0_LARCR</name>
<evidence type="ECO:0000256" key="10">
    <source>
        <dbReference type="ARBA" id="ARBA00022763"/>
    </source>
</evidence>
<evidence type="ECO:0000256" key="16">
    <source>
        <dbReference type="ARBA" id="ARBA00048679"/>
    </source>
</evidence>
<keyword evidence="9" id="KW-0547">Nucleotide-binding</keyword>
<evidence type="ECO:0000256" key="14">
    <source>
        <dbReference type="ARBA" id="ARBA00023136"/>
    </source>
</evidence>
<protein>
    <recommendedName>
        <fullName evidence="4">non-specific serine/threonine protein kinase</fullName>
        <ecNumber evidence="4">2.7.11.1</ecNumber>
    </recommendedName>
</protein>
<dbReference type="GO" id="GO:0005737">
    <property type="term" value="C:cytoplasm"/>
    <property type="evidence" value="ECO:0007669"/>
    <property type="project" value="UniProtKB-SubCell"/>
</dbReference>
<dbReference type="Proteomes" id="UP000424527">
    <property type="component" value="Unassembled WGS sequence"/>
</dbReference>
<comment type="catalytic activity">
    <reaction evidence="16">
        <text>L-seryl-[protein] + ATP = O-phospho-L-seryl-[protein] + ADP + H(+)</text>
        <dbReference type="Rhea" id="RHEA:17989"/>
        <dbReference type="Rhea" id="RHEA-COMP:9863"/>
        <dbReference type="Rhea" id="RHEA-COMP:11604"/>
        <dbReference type="ChEBI" id="CHEBI:15378"/>
        <dbReference type="ChEBI" id="CHEBI:29999"/>
        <dbReference type="ChEBI" id="CHEBI:30616"/>
        <dbReference type="ChEBI" id="CHEBI:83421"/>
        <dbReference type="ChEBI" id="CHEBI:456216"/>
        <dbReference type="EC" id="2.7.11.1"/>
    </reaction>
</comment>
<keyword evidence="13 17" id="KW-0175">Coiled coil</keyword>
<dbReference type="PANTHER" id="PTHR47167">
    <property type="entry name" value="SERINE/THREONINE-PROTEIN KINASE TAO1-LIKE PROTEIN"/>
    <property type="match status" value="1"/>
</dbReference>
<keyword evidence="7" id="KW-0723">Serine/threonine-protein kinase</keyword>
<evidence type="ECO:0000256" key="8">
    <source>
        <dbReference type="ARBA" id="ARBA00022679"/>
    </source>
</evidence>
<dbReference type="PANTHER" id="PTHR47167:SF10">
    <property type="entry name" value="SERINE_THREONINE-PROTEIN KINASE TAO3"/>
    <property type="match status" value="1"/>
</dbReference>
<evidence type="ECO:0000256" key="4">
    <source>
        <dbReference type="ARBA" id="ARBA00012513"/>
    </source>
</evidence>
<evidence type="ECO:0000256" key="15">
    <source>
        <dbReference type="ARBA" id="ARBA00047899"/>
    </source>
</evidence>
<evidence type="ECO:0000256" key="7">
    <source>
        <dbReference type="ARBA" id="ARBA00022527"/>
    </source>
</evidence>
<keyword evidence="8" id="KW-0808">Transferase</keyword>
<dbReference type="AlphaFoldDB" id="A0A6G0I0X0"/>
<reference evidence="19 20" key="1">
    <citation type="submission" date="2019-07" db="EMBL/GenBank/DDBJ databases">
        <title>Chromosome genome assembly for large yellow croaker.</title>
        <authorList>
            <person name="Xiao S."/>
        </authorList>
    </citation>
    <scope>NUCLEOTIDE SEQUENCE [LARGE SCALE GENOMIC DNA]</scope>
    <source>
        <strain evidence="19">JMULYC20181020</strain>
        <tissue evidence="19">Muscle</tissue>
    </source>
</reference>
<keyword evidence="11 19" id="KW-0418">Kinase</keyword>
<dbReference type="GO" id="GO:0005524">
    <property type="term" value="F:ATP binding"/>
    <property type="evidence" value="ECO:0007669"/>
    <property type="project" value="UniProtKB-KW"/>
</dbReference>
<dbReference type="EC" id="2.7.11.1" evidence="4"/>
<evidence type="ECO:0000256" key="1">
    <source>
        <dbReference type="ARBA" id="ARBA00004202"/>
    </source>
</evidence>
<evidence type="ECO:0000313" key="20">
    <source>
        <dbReference type="Proteomes" id="UP000424527"/>
    </source>
</evidence>
<evidence type="ECO:0000256" key="11">
    <source>
        <dbReference type="ARBA" id="ARBA00022777"/>
    </source>
</evidence>
<keyword evidence="12" id="KW-0067">ATP-binding</keyword>
<evidence type="ECO:0000256" key="5">
    <source>
        <dbReference type="ARBA" id="ARBA00022475"/>
    </source>
</evidence>
<keyword evidence="6" id="KW-0963">Cytoplasm</keyword>
<keyword evidence="20" id="KW-1185">Reference proteome</keyword>
<feature type="region of interest" description="Disordered" evidence="18">
    <location>
        <begin position="103"/>
        <end position="134"/>
    </location>
</feature>
<dbReference type="GO" id="GO:0005886">
    <property type="term" value="C:plasma membrane"/>
    <property type="evidence" value="ECO:0007669"/>
    <property type="project" value="UniProtKB-SubCell"/>
</dbReference>
<dbReference type="InterPro" id="IPR051234">
    <property type="entry name" value="TAO_STE20_kinase"/>
</dbReference>
<evidence type="ECO:0000256" key="9">
    <source>
        <dbReference type="ARBA" id="ARBA00022741"/>
    </source>
</evidence>
<sequence>MSGYKRMRRQHQKQLIALENRLKAEMDEHRLRLQKELETQANNTYIELERLAKRHAAQTDKELQLKRGGIQQQIVAQQKKELTSFLENQKKEYRICKDKIKEEMSEDPCTPKEEKQERLSRHKETMQRSQAEEEAHLLAQQRLVYDRSCRALKRRSLVRRHEFEQEQLREQR</sequence>
<dbReference type="GO" id="GO:0006974">
    <property type="term" value="P:DNA damage response"/>
    <property type="evidence" value="ECO:0007669"/>
    <property type="project" value="UniProtKB-KW"/>
</dbReference>
<gene>
    <name evidence="19" type="ORF">D5F01_LYC16531</name>
</gene>
<keyword evidence="10" id="KW-0227">DNA damage</keyword>
<dbReference type="EMBL" id="REGW02000016">
    <property type="protein sequence ID" value="KAE8285084.1"/>
    <property type="molecule type" value="Genomic_DNA"/>
</dbReference>
<evidence type="ECO:0000256" key="17">
    <source>
        <dbReference type="SAM" id="Coils"/>
    </source>
</evidence>
<feature type="coiled-coil region" evidence="17">
    <location>
        <begin position="1"/>
        <end position="54"/>
    </location>
</feature>
<keyword evidence="14" id="KW-0472">Membrane</keyword>
<evidence type="ECO:0000256" key="3">
    <source>
        <dbReference type="ARBA" id="ARBA00008874"/>
    </source>
</evidence>
<accession>A0A6G0I0X0</accession>
<keyword evidence="5" id="KW-1003">Cell membrane</keyword>
<dbReference type="GO" id="GO:0051493">
    <property type="term" value="P:regulation of cytoskeleton organization"/>
    <property type="evidence" value="ECO:0007669"/>
    <property type="project" value="TreeGrafter"/>
</dbReference>
<evidence type="ECO:0000256" key="2">
    <source>
        <dbReference type="ARBA" id="ARBA00004496"/>
    </source>
</evidence>
<comment type="caution">
    <text evidence="19">The sequence shown here is derived from an EMBL/GenBank/DDBJ whole genome shotgun (WGS) entry which is preliminary data.</text>
</comment>
<dbReference type="GO" id="GO:0004674">
    <property type="term" value="F:protein serine/threonine kinase activity"/>
    <property type="evidence" value="ECO:0007669"/>
    <property type="project" value="UniProtKB-KW"/>
</dbReference>
<comment type="similarity">
    <text evidence="3">Belongs to the protein kinase superfamily. STE Ser/Thr protein kinase family. STE20 subfamily.</text>
</comment>
<evidence type="ECO:0000256" key="18">
    <source>
        <dbReference type="SAM" id="MobiDB-lite"/>
    </source>
</evidence>
<evidence type="ECO:0000313" key="19">
    <source>
        <dbReference type="EMBL" id="KAE8285084.1"/>
    </source>
</evidence>
<proteinExistence type="inferred from homology"/>
<evidence type="ECO:0000256" key="13">
    <source>
        <dbReference type="ARBA" id="ARBA00023054"/>
    </source>
</evidence>
<comment type="subcellular location">
    <subcellularLocation>
        <location evidence="1">Cell membrane</location>
        <topology evidence="1">Peripheral membrane protein</topology>
    </subcellularLocation>
    <subcellularLocation>
        <location evidence="2">Cytoplasm</location>
    </subcellularLocation>
</comment>
<comment type="catalytic activity">
    <reaction evidence="15">
        <text>L-threonyl-[protein] + ATP = O-phospho-L-threonyl-[protein] + ADP + H(+)</text>
        <dbReference type="Rhea" id="RHEA:46608"/>
        <dbReference type="Rhea" id="RHEA-COMP:11060"/>
        <dbReference type="Rhea" id="RHEA-COMP:11605"/>
        <dbReference type="ChEBI" id="CHEBI:15378"/>
        <dbReference type="ChEBI" id="CHEBI:30013"/>
        <dbReference type="ChEBI" id="CHEBI:30616"/>
        <dbReference type="ChEBI" id="CHEBI:61977"/>
        <dbReference type="ChEBI" id="CHEBI:456216"/>
        <dbReference type="EC" id="2.7.11.1"/>
    </reaction>
</comment>
<evidence type="ECO:0000256" key="12">
    <source>
        <dbReference type="ARBA" id="ARBA00022840"/>
    </source>
</evidence>
<organism evidence="19 20">
    <name type="scientific">Larimichthys crocea</name>
    <name type="common">Large yellow croaker</name>
    <name type="synonym">Pseudosciaena crocea</name>
    <dbReference type="NCBI Taxonomy" id="215358"/>
    <lineage>
        <taxon>Eukaryota</taxon>
        <taxon>Metazoa</taxon>
        <taxon>Chordata</taxon>
        <taxon>Craniata</taxon>
        <taxon>Vertebrata</taxon>
        <taxon>Euteleostomi</taxon>
        <taxon>Actinopterygii</taxon>
        <taxon>Neopterygii</taxon>
        <taxon>Teleostei</taxon>
        <taxon>Neoteleostei</taxon>
        <taxon>Acanthomorphata</taxon>
        <taxon>Eupercaria</taxon>
        <taxon>Sciaenidae</taxon>
        <taxon>Larimichthys</taxon>
    </lineage>
</organism>
<evidence type="ECO:0000256" key="6">
    <source>
        <dbReference type="ARBA" id="ARBA00022490"/>
    </source>
</evidence>